<accession>A0A8S9U4S9</accession>
<dbReference type="Proteomes" id="UP000704712">
    <property type="component" value="Unassembled WGS sequence"/>
</dbReference>
<name>A0A8S9U4S9_PHYIN</name>
<protein>
    <submittedName>
        <fullName evidence="1">Uncharacterized protein</fullName>
    </submittedName>
</protein>
<proteinExistence type="predicted"/>
<evidence type="ECO:0000313" key="1">
    <source>
        <dbReference type="EMBL" id="KAF4134179.1"/>
    </source>
</evidence>
<gene>
    <name evidence="2" type="ORF">GN958_ATG01975</name>
    <name evidence="1" type="ORF">GN958_ATG16654</name>
</gene>
<evidence type="ECO:0000313" key="3">
    <source>
        <dbReference type="Proteomes" id="UP000704712"/>
    </source>
</evidence>
<comment type="caution">
    <text evidence="1">The sequence shown here is derived from an EMBL/GenBank/DDBJ whole genome shotgun (WGS) entry which is preliminary data.</text>
</comment>
<reference evidence="1" key="1">
    <citation type="submission" date="2020-03" db="EMBL/GenBank/DDBJ databases">
        <title>Hybrid Assembly of Korean Phytophthora infestans isolates.</title>
        <authorList>
            <person name="Prokchorchik M."/>
            <person name="Lee Y."/>
            <person name="Seo J."/>
            <person name="Cho J.-H."/>
            <person name="Park Y.-E."/>
            <person name="Jang D.-C."/>
            <person name="Im J.-S."/>
            <person name="Choi J.-G."/>
            <person name="Park H.-J."/>
            <person name="Lee G.-B."/>
            <person name="Lee Y.-G."/>
            <person name="Hong S.-Y."/>
            <person name="Cho K."/>
            <person name="Sohn K.H."/>
        </authorList>
    </citation>
    <scope>NUCLEOTIDE SEQUENCE</scope>
    <source>
        <strain evidence="1">KR_2_A2</strain>
    </source>
</reference>
<dbReference type="AlphaFoldDB" id="A0A8S9U4S9"/>
<sequence>MTKSSATWKRSDGSRYKPSYRLTAKQYNQRESDEWDLRVDVHDVFTPNKLVNNLSAHLLRIKFALISAVETPDTETNLPDDGRSHGSRSEYLHVHVALCLYQPLSKADVVRLLLSKHPKDVPAGQLYCKPRNKAWSYGGWIAHHTKDFTKLAPDATSTYWQCGAVPVEGLQETSLDTLRKWAVTVKKYALPHWQEKFGCLPEEVGRDVGRRRTRLRGTDSLPDPDPY</sequence>
<evidence type="ECO:0000313" key="2">
    <source>
        <dbReference type="EMBL" id="KAF4148777.1"/>
    </source>
</evidence>
<dbReference type="EMBL" id="JAACNO010000218">
    <property type="protein sequence ID" value="KAF4148777.1"/>
    <property type="molecule type" value="Genomic_DNA"/>
</dbReference>
<dbReference type="EMBL" id="JAACNO010002332">
    <property type="protein sequence ID" value="KAF4134179.1"/>
    <property type="molecule type" value="Genomic_DNA"/>
</dbReference>
<organism evidence="1 3">
    <name type="scientific">Phytophthora infestans</name>
    <name type="common">Potato late blight agent</name>
    <name type="synonym">Botrytis infestans</name>
    <dbReference type="NCBI Taxonomy" id="4787"/>
    <lineage>
        <taxon>Eukaryota</taxon>
        <taxon>Sar</taxon>
        <taxon>Stramenopiles</taxon>
        <taxon>Oomycota</taxon>
        <taxon>Peronosporomycetes</taxon>
        <taxon>Peronosporales</taxon>
        <taxon>Peronosporaceae</taxon>
        <taxon>Phytophthora</taxon>
    </lineage>
</organism>